<comment type="subcellular location">
    <subcellularLocation>
        <location evidence="1">Cytoplasm</location>
    </subcellularLocation>
</comment>
<dbReference type="Proteomes" id="UP001159042">
    <property type="component" value="Unassembled WGS sequence"/>
</dbReference>
<sequence length="134" mass="15586">MSTLQNLETDKSYKYLYEVETLAQDLLTAKETKKEIANAQNKFREALRSIEQTEERRTWIQIGSVYVEKPSVDCINLLRSEIAKAEEDLNNLHKEIKEKMYKLRDLEHEPRLEGFTLKPLSLAEAKGLHKAFGC</sequence>
<gene>
    <name evidence="5" type="ORF">NQ315_009112</name>
</gene>
<evidence type="ECO:0008006" key="7">
    <source>
        <dbReference type="Google" id="ProtNLM"/>
    </source>
</evidence>
<dbReference type="AlphaFoldDB" id="A0AAV8WF75"/>
<dbReference type="Gene3D" id="1.10.287.370">
    <property type="match status" value="1"/>
</dbReference>
<keyword evidence="2" id="KW-0963">Cytoplasm</keyword>
<keyword evidence="3" id="KW-0143">Chaperone</keyword>
<protein>
    <recommendedName>
        <fullName evidence="7">P53 and DNA damage-regulated protein 1</fullName>
    </recommendedName>
</protein>
<dbReference type="PANTHER" id="PTHR21162">
    <property type="entry name" value="P53 AND DNA DAMAGE-REGULATED PROTEIN"/>
    <property type="match status" value="1"/>
</dbReference>
<evidence type="ECO:0000313" key="5">
    <source>
        <dbReference type="EMBL" id="KAJ8925284.1"/>
    </source>
</evidence>
<evidence type="ECO:0000256" key="4">
    <source>
        <dbReference type="SAM" id="Coils"/>
    </source>
</evidence>
<accession>A0AAV8WF75</accession>
<dbReference type="InterPro" id="IPR009053">
    <property type="entry name" value="Prefoldin"/>
</dbReference>
<organism evidence="5 6">
    <name type="scientific">Exocentrus adspersus</name>
    <dbReference type="NCBI Taxonomy" id="1586481"/>
    <lineage>
        <taxon>Eukaryota</taxon>
        <taxon>Metazoa</taxon>
        <taxon>Ecdysozoa</taxon>
        <taxon>Arthropoda</taxon>
        <taxon>Hexapoda</taxon>
        <taxon>Insecta</taxon>
        <taxon>Pterygota</taxon>
        <taxon>Neoptera</taxon>
        <taxon>Endopterygota</taxon>
        <taxon>Coleoptera</taxon>
        <taxon>Polyphaga</taxon>
        <taxon>Cucujiformia</taxon>
        <taxon>Chrysomeloidea</taxon>
        <taxon>Cerambycidae</taxon>
        <taxon>Lamiinae</taxon>
        <taxon>Acanthocinini</taxon>
        <taxon>Exocentrus</taxon>
    </lineage>
</organism>
<name>A0AAV8WF75_9CUCU</name>
<dbReference type="InterPro" id="IPR030482">
    <property type="entry name" value="PDRG1"/>
</dbReference>
<dbReference type="CDD" id="cd22860">
    <property type="entry name" value="PDRG1"/>
    <property type="match status" value="1"/>
</dbReference>
<dbReference type="EMBL" id="JANEYG010000001">
    <property type="protein sequence ID" value="KAJ8925284.1"/>
    <property type="molecule type" value="Genomic_DNA"/>
</dbReference>
<feature type="coiled-coil region" evidence="4">
    <location>
        <begin position="22"/>
        <end position="109"/>
    </location>
</feature>
<keyword evidence="4" id="KW-0175">Coiled coil</keyword>
<evidence type="ECO:0000256" key="1">
    <source>
        <dbReference type="ARBA" id="ARBA00004496"/>
    </source>
</evidence>
<evidence type="ECO:0000256" key="2">
    <source>
        <dbReference type="ARBA" id="ARBA00022490"/>
    </source>
</evidence>
<dbReference type="GO" id="GO:0005737">
    <property type="term" value="C:cytoplasm"/>
    <property type="evidence" value="ECO:0007669"/>
    <property type="project" value="UniProtKB-SubCell"/>
</dbReference>
<proteinExistence type="predicted"/>
<evidence type="ECO:0000313" key="6">
    <source>
        <dbReference type="Proteomes" id="UP001159042"/>
    </source>
</evidence>
<dbReference type="SUPFAM" id="SSF46579">
    <property type="entry name" value="Prefoldin"/>
    <property type="match status" value="1"/>
</dbReference>
<keyword evidence="6" id="KW-1185">Reference proteome</keyword>
<comment type="caution">
    <text evidence="5">The sequence shown here is derived from an EMBL/GenBank/DDBJ whole genome shotgun (WGS) entry which is preliminary data.</text>
</comment>
<dbReference type="PANTHER" id="PTHR21162:SF0">
    <property type="entry name" value="P53 AND DNA DAMAGE-REGULATED PROTEIN 1"/>
    <property type="match status" value="1"/>
</dbReference>
<evidence type="ECO:0000256" key="3">
    <source>
        <dbReference type="ARBA" id="ARBA00023186"/>
    </source>
</evidence>
<reference evidence="5 6" key="1">
    <citation type="journal article" date="2023" name="Insect Mol. Biol.">
        <title>Genome sequencing provides insights into the evolution of gene families encoding plant cell wall-degrading enzymes in longhorned beetles.</title>
        <authorList>
            <person name="Shin N.R."/>
            <person name="Okamura Y."/>
            <person name="Kirsch R."/>
            <person name="Pauchet Y."/>
        </authorList>
    </citation>
    <scope>NUCLEOTIDE SEQUENCE [LARGE SCALE GENOMIC DNA]</scope>
    <source>
        <strain evidence="5">EAD_L_NR</strain>
    </source>
</reference>